<dbReference type="GO" id="GO:0000062">
    <property type="term" value="F:fatty-acyl-CoA binding"/>
    <property type="evidence" value="ECO:0007669"/>
    <property type="project" value="InterPro"/>
</dbReference>
<reference evidence="4" key="1">
    <citation type="submission" date="2020-03" db="EMBL/GenBank/DDBJ databases">
        <authorList>
            <person name="Weist P."/>
        </authorList>
    </citation>
    <scope>NUCLEOTIDE SEQUENCE</scope>
</reference>
<dbReference type="InterPro" id="IPR014352">
    <property type="entry name" value="FERM/acyl-CoA-bd_prot_sf"/>
</dbReference>
<keyword evidence="5" id="KW-1185">Reference proteome</keyword>
<dbReference type="Gene3D" id="1.20.80.10">
    <property type="match status" value="1"/>
</dbReference>
<comment type="caution">
    <text evidence="4">The sequence shown here is derived from an EMBL/GenBank/DDBJ whole genome shotgun (WGS) entry which is preliminary data.</text>
</comment>
<sequence>MTESFLKAVEESKVLKTKPGKDELTELYGLYKQATVGDVDHERPGILDFVGKLKWDAWIIHKGLTKEEAMAAYVAAVEKLKEKYGI</sequence>
<protein>
    <recommendedName>
        <fullName evidence="3">ACB domain-containing protein</fullName>
    </recommendedName>
</protein>
<dbReference type="PANTHER" id="PTHR23310:SF62">
    <property type="entry name" value="ACYL-COA BINDING PROTEIN 1, ISOFORM A"/>
    <property type="match status" value="1"/>
</dbReference>
<feature type="domain" description="ACB" evidence="3">
    <location>
        <begin position="1"/>
        <end position="86"/>
    </location>
</feature>
<dbReference type="OrthoDB" id="346910at2759"/>
<gene>
    <name evidence="4" type="ORF">PLEPLA_LOCUS4164</name>
</gene>
<dbReference type="InterPro" id="IPR000582">
    <property type="entry name" value="Acyl-CoA-binding_protein"/>
</dbReference>
<evidence type="ECO:0000259" key="3">
    <source>
        <dbReference type="PROSITE" id="PS51228"/>
    </source>
</evidence>
<keyword evidence="2" id="KW-0446">Lipid-binding</keyword>
<evidence type="ECO:0000256" key="1">
    <source>
        <dbReference type="ARBA" id="ARBA00005567"/>
    </source>
</evidence>
<dbReference type="Proteomes" id="UP001153269">
    <property type="component" value="Unassembled WGS sequence"/>
</dbReference>
<name>A0A9N7Y8B4_PLEPL</name>
<dbReference type="InterPro" id="IPR022408">
    <property type="entry name" value="Acyl-CoA-binding_prot_CS"/>
</dbReference>
<dbReference type="Pfam" id="PF00887">
    <property type="entry name" value="ACBP"/>
    <property type="match status" value="1"/>
</dbReference>
<accession>A0A9N7Y8B4</accession>
<dbReference type="EMBL" id="CADEAL010000204">
    <property type="protein sequence ID" value="CAB1416373.1"/>
    <property type="molecule type" value="Genomic_DNA"/>
</dbReference>
<evidence type="ECO:0000313" key="5">
    <source>
        <dbReference type="Proteomes" id="UP001153269"/>
    </source>
</evidence>
<dbReference type="PANTHER" id="PTHR23310">
    <property type="entry name" value="ACYL-COA-BINDING PROTEIN, ACBP"/>
    <property type="match status" value="1"/>
</dbReference>
<evidence type="ECO:0000313" key="4">
    <source>
        <dbReference type="EMBL" id="CAB1416373.1"/>
    </source>
</evidence>
<proteinExistence type="inferred from homology"/>
<dbReference type="PROSITE" id="PS00880">
    <property type="entry name" value="ACB_1"/>
    <property type="match status" value="1"/>
</dbReference>
<dbReference type="PROSITE" id="PS51228">
    <property type="entry name" value="ACB_2"/>
    <property type="match status" value="1"/>
</dbReference>
<dbReference type="PRINTS" id="PR00689">
    <property type="entry name" value="ACOABINDINGP"/>
</dbReference>
<dbReference type="GO" id="GO:0006631">
    <property type="term" value="P:fatty acid metabolic process"/>
    <property type="evidence" value="ECO:0007669"/>
    <property type="project" value="TreeGrafter"/>
</dbReference>
<dbReference type="SUPFAM" id="SSF47027">
    <property type="entry name" value="Acyl-CoA binding protein"/>
    <property type="match status" value="1"/>
</dbReference>
<dbReference type="InterPro" id="IPR035984">
    <property type="entry name" value="Acyl-CoA-binding_sf"/>
</dbReference>
<comment type="similarity">
    <text evidence="1">Belongs to the ACBP family.</text>
</comment>
<evidence type="ECO:0000256" key="2">
    <source>
        <dbReference type="ARBA" id="ARBA00023121"/>
    </source>
</evidence>
<organism evidence="4 5">
    <name type="scientific">Pleuronectes platessa</name>
    <name type="common">European plaice</name>
    <dbReference type="NCBI Taxonomy" id="8262"/>
    <lineage>
        <taxon>Eukaryota</taxon>
        <taxon>Metazoa</taxon>
        <taxon>Chordata</taxon>
        <taxon>Craniata</taxon>
        <taxon>Vertebrata</taxon>
        <taxon>Euteleostomi</taxon>
        <taxon>Actinopterygii</taxon>
        <taxon>Neopterygii</taxon>
        <taxon>Teleostei</taxon>
        <taxon>Neoteleostei</taxon>
        <taxon>Acanthomorphata</taxon>
        <taxon>Carangaria</taxon>
        <taxon>Pleuronectiformes</taxon>
        <taxon>Pleuronectoidei</taxon>
        <taxon>Pleuronectidae</taxon>
        <taxon>Pleuronectes</taxon>
    </lineage>
</organism>
<dbReference type="AlphaFoldDB" id="A0A9N7Y8B4"/>